<dbReference type="KEGG" id="daa:AKL17_0526"/>
<dbReference type="Gene3D" id="3.40.630.30">
    <property type="match status" value="1"/>
</dbReference>
<keyword evidence="2" id="KW-0808">Transferase</keyword>
<dbReference type="InterPro" id="IPR016181">
    <property type="entry name" value="Acyl_CoA_acyltransferase"/>
</dbReference>
<feature type="domain" description="N-acetyltransferase" evidence="1">
    <location>
        <begin position="16"/>
        <end position="173"/>
    </location>
</feature>
<dbReference type="RefSeq" id="WP_066809425.1">
    <property type="nucleotide sequence ID" value="NZ_CP012661.1"/>
</dbReference>
<dbReference type="PATRIC" id="fig|1335048.3.peg.546"/>
<dbReference type="EMBL" id="CP012661">
    <property type="protein sequence ID" value="AMY67786.1"/>
    <property type="molecule type" value="Genomic_DNA"/>
</dbReference>
<dbReference type="SUPFAM" id="SSF55729">
    <property type="entry name" value="Acyl-CoA N-acyltransferases (Nat)"/>
    <property type="match status" value="1"/>
</dbReference>
<organism evidence="2 3">
    <name type="scientific">Frigidibacter mobilis</name>
    <dbReference type="NCBI Taxonomy" id="1335048"/>
    <lineage>
        <taxon>Bacteria</taxon>
        <taxon>Pseudomonadati</taxon>
        <taxon>Pseudomonadota</taxon>
        <taxon>Alphaproteobacteria</taxon>
        <taxon>Rhodobacterales</taxon>
        <taxon>Paracoccaceae</taxon>
        <taxon>Frigidibacter</taxon>
    </lineage>
</organism>
<dbReference type="PANTHER" id="PTHR43792:SF1">
    <property type="entry name" value="N-ACETYLTRANSFERASE DOMAIN-CONTAINING PROTEIN"/>
    <property type="match status" value="1"/>
</dbReference>
<dbReference type="GO" id="GO:0016747">
    <property type="term" value="F:acyltransferase activity, transferring groups other than amino-acyl groups"/>
    <property type="evidence" value="ECO:0007669"/>
    <property type="project" value="InterPro"/>
</dbReference>
<dbReference type="AlphaFoldDB" id="A0A159YZ25"/>
<evidence type="ECO:0000313" key="3">
    <source>
        <dbReference type="Proteomes" id="UP000076128"/>
    </source>
</evidence>
<gene>
    <name evidence="2" type="ORF">AKL17_0526</name>
</gene>
<accession>A0A159YZ25</accession>
<reference evidence="2 3" key="1">
    <citation type="submission" date="2015-09" db="EMBL/GenBank/DDBJ databases">
        <title>Complete genome sequence of Defluviimonas alba cai42t isolated from an oilfield in Xinjiang.</title>
        <authorList>
            <person name="Geng S."/>
            <person name="Pan X."/>
            <person name="Wu X."/>
        </authorList>
    </citation>
    <scope>NUCLEOTIDE SEQUENCE [LARGE SCALE GENOMIC DNA]</scope>
    <source>
        <strain evidence="3">cai42</strain>
    </source>
</reference>
<dbReference type="OrthoDB" id="6293260at2"/>
<dbReference type="InterPro" id="IPR000182">
    <property type="entry name" value="GNAT_dom"/>
</dbReference>
<protein>
    <submittedName>
        <fullName evidence="2">GCN5-related N-acetyltransferase</fullName>
    </submittedName>
</protein>
<evidence type="ECO:0000313" key="2">
    <source>
        <dbReference type="EMBL" id="AMY67786.1"/>
    </source>
</evidence>
<dbReference type="InterPro" id="IPR051531">
    <property type="entry name" value="N-acetyltransferase"/>
</dbReference>
<keyword evidence="3" id="KW-1185">Reference proteome</keyword>
<dbReference type="Proteomes" id="UP000076128">
    <property type="component" value="Chromosome"/>
</dbReference>
<proteinExistence type="predicted"/>
<sequence length="179" mass="19477">MTVILSPTPVIETERLILRAPQAGDWPAWAEFAMDGRSRFVGGPLDREKAWRAFGHVIGMWVLRGFGTFVFAPKAGGPALGMCGPWYPEGWPEREIGWTLWSPEAEGKGYAFEAARAALTHAFGPLGWDTAVSYIDPANARSIALAERLGARRDDSAAHPGTDPCLVFRHPAPTGEYVA</sequence>
<evidence type="ECO:0000259" key="1">
    <source>
        <dbReference type="PROSITE" id="PS51186"/>
    </source>
</evidence>
<dbReference type="PROSITE" id="PS51186">
    <property type="entry name" value="GNAT"/>
    <property type="match status" value="1"/>
</dbReference>
<dbReference type="Pfam" id="PF13302">
    <property type="entry name" value="Acetyltransf_3"/>
    <property type="match status" value="1"/>
</dbReference>
<dbReference type="STRING" id="1335048.AKL17_0526"/>
<name>A0A159YZ25_9RHOB</name>
<dbReference type="PANTHER" id="PTHR43792">
    <property type="entry name" value="GNAT FAMILY, PUTATIVE (AFU_ORTHOLOGUE AFUA_3G00765)-RELATED-RELATED"/>
    <property type="match status" value="1"/>
</dbReference>